<dbReference type="RefSeq" id="XP_035665751.1">
    <property type="nucleotide sequence ID" value="XM_035809858.1"/>
</dbReference>
<gene>
    <name evidence="3 4 5" type="primary">LOC118408990</name>
</gene>
<evidence type="ECO:0000256" key="1">
    <source>
        <dbReference type="SAM" id="MobiDB-lite"/>
    </source>
</evidence>
<name>A0A9J7HWA4_BRAFL</name>
<dbReference type="OrthoDB" id="10068651at2759"/>
<evidence type="ECO:0000313" key="4">
    <source>
        <dbReference type="RefSeq" id="XP_035665750.1"/>
    </source>
</evidence>
<evidence type="ECO:0000313" key="2">
    <source>
        <dbReference type="Proteomes" id="UP000001554"/>
    </source>
</evidence>
<dbReference type="Proteomes" id="UP000001554">
    <property type="component" value="Unplaced"/>
</dbReference>
<dbReference type="AlphaFoldDB" id="A0A9J7HWA4"/>
<evidence type="ECO:0000313" key="5">
    <source>
        <dbReference type="RefSeq" id="XP_035665751.1"/>
    </source>
</evidence>
<dbReference type="GeneID" id="118408990"/>
<dbReference type="KEGG" id="bfo:118408990"/>
<reference evidence="3 4" key="1">
    <citation type="submission" date="2025-04" db="UniProtKB">
        <authorList>
            <consortium name="RefSeq"/>
        </authorList>
    </citation>
    <scope>IDENTIFICATION</scope>
    <source>
        <strain evidence="3 4">S238N-H82</strain>
        <tissue evidence="3 4">Testes</tissue>
    </source>
</reference>
<sequence>MSQAPSVPTGGQLPPRMQQVPRVAALQPAAPGIPVQQQQPPPQAPAAQQQAPAAQQQSPAAQQQALPAQQQHALQAAQQAPQAAQQAPQAAQQAPQAAQQAPQAAQQAPQAAQQAPPAQQVQGAQQQVVQGQVAGGQNQQAWDIRAEFLALRQQIDRLQGRSVDGIKDEILLLAARPLAAFDHRRAVALLETLANQARMQGHPMAEEYEIILQRVARSPRFKDLLMDLLGSPILKK</sequence>
<dbReference type="RefSeq" id="XP_035665750.1">
    <property type="nucleotide sequence ID" value="XM_035809857.1"/>
</dbReference>
<evidence type="ECO:0000313" key="3">
    <source>
        <dbReference type="RefSeq" id="XP_035665749.1"/>
    </source>
</evidence>
<accession>A0A9J7HWA4</accession>
<feature type="compositionally biased region" description="Low complexity" evidence="1">
    <location>
        <begin position="45"/>
        <end position="119"/>
    </location>
</feature>
<feature type="region of interest" description="Disordered" evidence="1">
    <location>
        <begin position="1"/>
        <end position="119"/>
    </location>
</feature>
<organism evidence="2 4">
    <name type="scientific">Branchiostoma floridae</name>
    <name type="common">Florida lancelet</name>
    <name type="synonym">Amphioxus</name>
    <dbReference type="NCBI Taxonomy" id="7739"/>
    <lineage>
        <taxon>Eukaryota</taxon>
        <taxon>Metazoa</taxon>
        <taxon>Chordata</taxon>
        <taxon>Cephalochordata</taxon>
        <taxon>Leptocardii</taxon>
        <taxon>Amphioxiformes</taxon>
        <taxon>Branchiostomatidae</taxon>
        <taxon>Branchiostoma</taxon>
    </lineage>
</organism>
<protein>
    <submittedName>
        <fullName evidence="3 4">Glutenin, low molecular weight subunit-like</fullName>
    </submittedName>
</protein>
<proteinExistence type="predicted"/>
<dbReference type="OMA" id="CFKDIAV"/>
<feature type="compositionally biased region" description="Low complexity" evidence="1">
    <location>
        <begin position="27"/>
        <end position="38"/>
    </location>
</feature>
<keyword evidence="2" id="KW-1185">Reference proteome</keyword>
<dbReference type="RefSeq" id="XP_035665749.1">
    <property type="nucleotide sequence ID" value="XM_035809856.1"/>
</dbReference>